<dbReference type="InterPro" id="IPR011990">
    <property type="entry name" value="TPR-like_helical_dom_sf"/>
</dbReference>
<feature type="compositionally biased region" description="Acidic residues" evidence="1">
    <location>
        <begin position="252"/>
        <end position="269"/>
    </location>
</feature>
<feature type="domain" description="TmcB/TmcC TPR repeats" evidence="2">
    <location>
        <begin position="152"/>
        <end position="196"/>
    </location>
</feature>
<dbReference type="KEGG" id="peu:105121554"/>
<evidence type="ECO:0000259" key="2">
    <source>
        <dbReference type="Pfam" id="PF25474"/>
    </source>
</evidence>
<protein>
    <submittedName>
        <fullName evidence="4">Uncharacterized protein LOC105121554</fullName>
    </submittedName>
</protein>
<dbReference type="Proteomes" id="UP000694918">
    <property type="component" value="Unplaced"/>
</dbReference>
<gene>
    <name evidence="4" type="primary">LOC105121554</name>
</gene>
<dbReference type="Pfam" id="PF25474">
    <property type="entry name" value="TPR_TmcB"/>
    <property type="match status" value="1"/>
</dbReference>
<dbReference type="Gene3D" id="1.25.40.10">
    <property type="entry name" value="Tetratricopeptide repeat domain"/>
    <property type="match status" value="1"/>
</dbReference>
<dbReference type="GeneID" id="105121554"/>
<keyword evidence="3" id="KW-1185">Reference proteome</keyword>
<dbReference type="AlphaFoldDB" id="A0AAJ6TX39"/>
<sequence length="282" mass="30627">MKSVPMRTGSFPIQSTVRPNSPKISLTRYDSPTNIFSGVSSPRDALHLDINHHQAGPPIRRALSESNVIRSEREASRGLKKPSGAGSRSFPSMIPEVEDHVFGDGVDDYAGIWPKSGIPLEELGFSGDGFGKSSGGHGGNGGHGGSGGDDVSKMGDYYKQMLKSNPNDALILRNYGKYLHEVEGDAEKAEEYYGRAILASPGDGEVLSLYGKLIWDAKRDGERAKSYFDQAVFASPNDCMVLGSYASFMWEAEEEDEEEEEEEEEEDKIDEVSSAAAMVAAF</sequence>
<proteinExistence type="predicted"/>
<evidence type="ECO:0000313" key="3">
    <source>
        <dbReference type="Proteomes" id="UP000694918"/>
    </source>
</evidence>
<feature type="compositionally biased region" description="Polar residues" evidence="1">
    <location>
        <begin position="11"/>
        <end position="23"/>
    </location>
</feature>
<feature type="region of interest" description="Disordered" evidence="1">
    <location>
        <begin position="1"/>
        <end position="23"/>
    </location>
</feature>
<evidence type="ECO:0000256" key="1">
    <source>
        <dbReference type="SAM" id="MobiDB-lite"/>
    </source>
</evidence>
<feature type="region of interest" description="Disordered" evidence="1">
    <location>
        <begin position="252"/>
        <end position="282"/>
    </location>
</feature>
<evidence type="ECO:0000313" key="4">
    <source>
        <dbReference type="RefSeq" id="XP_011018541.1"/>
    </source>
</evidence>
<dbReference type="PANTHER" id="PTHR26312:SF123">
    <property type="entry name" value="TETRATRICOPEPTIDE REPEAT (TPR)-LIKE SUPERFAMILY PROTEIN"/>
    <property type="match status" value="1"/>
</dbReference>
<dbReference type="PANTHER" id="PTHR26312">
    <property type="entry name" value="TETRATRICOPEPTIDE REPEAT PROTEIN 5"/>
    <property type="match status" value="1"/>
</dbReference>
<name>A0AAJ6TX39_POPEU</name>
<feature type="region of interest" description="Disordered" evidence="1">
    <location>
        <begin position="129"/>
        <end position="148"/>
    </location>
</feature>
<dbReference type="SUPFAM" id="SSF48452">
    <property type="entry name" value="TPR-like"/>
    <property type="match status" value="1"/>
</dbReference>
<feature type="region of interest" description="Disordered" evidence="1">
    <location>
        <begin position="57"/>
        <end position="92"/>
    </location>
</feature>
<organism evidence="3 4">
    <name type="scientific">Populus euphratica</name>
    <name type="common">Euphrates poplar</name>
    <dbReference type="NCBI Taxonomy" id="75702"/>
    <lineage>
        <taxon>Eukaryota</taxon>
        <taxon>Viridiplantae</taxon>
        <taxon>Streptophyta</taxon>
        <taxon>Embryophyta</taxon>
        <taxon>Tracheophyta</taxon>
        <taxon>Spermatophyta</taxon>
        <taxon>Magnoliopsida</taxon>
        <taxon>eudicotyledons</taxon>
        <taxon>Gunneridae</taxon>
        <taxon>Pentapetalae</taxon>
        <taxon>rosids</taxon>
        <taxon>fabids</taxon>
        <taxon>Malpighiales</taxon>
        <taxon>Salicaceae</taxon>
        <taxon>Saliceae</taxon>
        <taxon>Populus</taxon>
    </lineage>
</organism>
<dbReference type="RefSeq" id="XP_011018541.1">
    <property type="nucleotide sequence ID" value="XM_011020239.1"/>
</dbReference>
<dbReference type="InterPro" id="IPR057352">
    <property type="entry name" value="TPR_TmcB/C"/>
</dbReference>
<accession>A0AAJ6TX39</accession>
<reference evidence="4" key="1">
    <citation type="submission" date="2025-08" db="UniProtKB">
        <authorList>
            <consortium name="RefSeq"/>
        </authorList>
    </citation>
    <scope>IDENTIFICATION</scope>
</reference>